<evidence type="ECO:0000256" key="12">
    <source>
        <dbReference type="RuleBase" id="RU004004"/>
    </source>
</evidence>
<evidence type="ECO:0000256" key="13">
    <source>
        <dbReference type="SAM" id="SignalP"/>
    </source>
</evidence>
<accession>A0A2Z6GF47</accession>
<evidence type="ECO:0000256" key="10">
    <source>
        <dbReference type="ARBA" id="ARBA00024678"/>
    </source>
</evidence>
<dbReference type="Pfam" id="PF00263">
    <property type="entry name" value="Secretin"/>
    <property type="match status" value="1"/>
</dbReference>
<protein>
    <recommendedName>
        <fullName evidence="3">Type IV pilus biogenesis and competence protein PilQ</fullName>
    </recommendedName>
</protein>
<keyword evidence="7" id="KW-0472">Membrane</keyword>
<dbReference type="InterPro" id="IPR051808">
    <property type="entry name" value="Type_IV_pilus_biogenesis"/>
</dbReference>
<evidence type="ECO:0000256" key="7">
    <source>
        <dbReference type="ARBA" id="ARBA00023136"/>
    </source>
</evidence>
<dbReference type="InterPro" id="IPR005644">
    <property type="entry name" value="NolW-like"/>
</dbReference>
<dbReference type="PRINTS" id="PR00811">
    <property type="entry name" value="BCTERIALGSPD"/>
</dbReference>
<gene>
    <name evidence="15" type="ORF">OYT1_ch2489</name>
</gene>
<keyword evidence="8" id="KW-0998">Cell outer membrane</keyword>
<organism evidence="15 16">
    <name type="scientific">Ferriphaselus amnicola</name>
    <dbReference type="NCBI Taxonomy" id="1188319"/>
    <lineage>
        <taxon>Bacteria</taxon>
        <taxon>Pseudomonadati</taxon>
        <taxon>Pseudomonadota</taxon>
        <taxon>Betaproteobacteria</taxon>
        <taxon>Nitrosomonadales</taxon>
        <taxon>Gallionellaceae</taxon>
        <taxon>Ferriphaselus</taxon>
    </lineage>
</organism>
<dbReference type="RefSeq" id="WP_062626567.1">
    <property type="nucleotide sequence ID" value="NZ_AP018738.1"/>
</dbReference>
<dbReference type="SMART" id="SM00965">
    <property type="entry name" value="STN"/>
    <property type="match status" value="1"/>
</dbReference>
<evidence type="ECO:0000256" key="8">
    <source>
        <dbReference type="ARBA" id="ARBA00023237"/>
    </source>
</evidence>
<dbReference type="PANTHER" id="PTHR30604:SF1">
    <property type="entry name" value="DNA UTILIZATION PROTEIN HOFQ"/>
    <property type="match status" value="1"/>
</dbReference>
<dbReference type="NCBIfam" id="TIGR02515">
    <property type="entry name" value="IV_pilus_PilQ"/>
    <property type="match status" value="1"/>
</dbReference>
<dbReference type="InterPro" id="IPR004846">
    <property type="entry name" value="T2SS/T3SS_dom"/>
</dbReference>
<keyword evidence="9" id="KW-0178">Competence</keyword>
<comment type="subunit">
    <text evidence="11">Homododecamer. Tetramer of trimer.</text>
</comment>
<dbReference type="Proteomes" id="UP000033070">
    <property type="component" value="Chromosome"/>
</dbReference>
<dbReference type="InterPro" id="IPR011662">
    <property type="entry name" value="Secretin/TonB_short_N"/>
</dbReference>
<dbReference type="InterPro" id="IPR021731">
    <property type="entry name" value="AMIN_dom"/>
</dbReference>
<sequence>MRLFDKMKKQIARWAMLALLTGAAGAHAADWQNSLVAVSANAAETNTLVIKVSLSKALSRLPESFSVDGPSRIIVDFMGASNELGRSTQEFNQSELRNVEIIQGEDRTRLVLNLNRSLPYSTKLVGNDLLITLQTAALASSTGTSRFAPESASASQKHSLRDIDFRRGKNGEGRIQVDLSDVNIGIDVRRQGRNLLVDFSKTQLPANLQHKLDVVDFGTPVQMVDTFVRGDHVYMVIEPKGAWEYASYQTDNRFVVEIKPVVEDPNKLAKAGAYSGEKLSLNFQNISVREALNVIADFTNMNIVISDSVTGNLTLRLKEVPWDQALDIIMQSRGLDMRRSGNVVQIAPREELAAKEKLALTAKQEISELESVHTESFQLNYQQADAVAAILSNEKQRILSKRGSAVVDPRTNTIFVQDTSSQLESVRSLIKQIDVPVRQVMIEARIIEASNKFGRSLGARLGYGSTDTFGGGNLRGNIGANQVIAPAGVINPINGVAGGTFTANANIPNVNLPVANAAGTFSMLLFNKGLSKLLSLEITASETDGKGRIISSPRVVTADQQEAIIEQGTEIPYQTIAAVGAPPTIAFKKASLILKVKPQITPDENVIMNVSINKDTVGTLIVQGVPTVDTNKVVTQVLVENGGTVMIGGVHTQTDITTINKVPLLGDVPILGNLFKNTKRQDDKGELLIFLSPKVLKDSLNLR</sequence>
<dbReference type="EMBL" id="AP018738">
    <property type="protein sequence ID" value="BBE52002.1"/>
    <property type="molecule type" value="Genomic_DNA"/>
</dbReference>
<dbReference type="GO" id="GO:0009279">
    <property type="term" value="C:cell outer membrane"/>
    <property type="evidence" value="ECO:0007669"/>
    <property type="project" value="UniProtKB-SubCell"/>
</dbReference>
<dbReference type="Pfam" id="PF11741">
    <property type="entry name" value="AMIN"/>
    <property type="match status" value="2"/>
</dbReference>
<dbReference type="Pfam" id="PF03958">
    <property type="entry name" value="Secretin_N"/>
    <property type="match status" value="1"/>
</dbReference>
<feature type="domain" description="Secretin/TonB short N-terminal" evidence="14">
    <location>
        <begin position="301"/>
        <end position="349"/>
    </location>
</feature>
<evidence type="ECO:0000256" key="11">
    <source>
        <dbReference type="ARBA" id="ARBA00025897"/>
    </source>
</evidence>
<keyword evidence="16" id="KW-1185">Reference proteome</keyword>
<evidence type="ECO:0000313" key="16">
    <source>
        <dbReference type="Proteomes" id="UP000033070"/>
    </source>
</evidence>
<evidence type="ECO:0000256" key="5">
    <source>
        <dbReference type="ARBA" id="ARBA00022729"/>
    </source>
</evidence>
<evidence type="ECO:0000256" key="6">
    <source>
        <dbReference type="ARBA" id="ARBA00022927"/>
    </source>
</evidence>
<dbReference type="InterPro" id="IPR013355">
    <property type="entry name" value="Pilus_4_PilQ"/>
</dbReference>
<keyword evidence="4 12" id="KW-0813">Transport</keyword>
<dbReference type="PANTHER" id="PTHR30604">
    <property type="entry name" value="PROTEIN TRANSPORT PROTEIN HOFQ"/>
    <property type="match status" value="1"/>
</dbReference>
<dbReference type="InterPro" id="IPR001775">
    <property type="entry name" value="GspD/PilQ"/>
</dbReference>
<evidence type="ECO:0000256" key="3">
    <source>
        <dbReference type="ARBA" id="ARBA00014124"/>
    </source>
</evidence>
<dbReference type="Gene3D" id="3.30.1370.120">
    <property type="match status" value="1"/>
</dbReference>
<evidence type="ECO:0000256" key="2">
    <source>
        <dbReference type="ARBA" id="ARBA00006304"/>
    </source>
</evidence>
<evidence type="ECO:0000259" key="14">
    <source>
        <dbReference type="SMART" id="SM00965"/>
    </source>
</evidence>
<evidence type="ECO:0000313" key="15">
    <source>
        <dbReference type="EMBL" id="BBE52002.1"/>
    </source>
</evidence>
<feature type="chain" id="PRO_5017352303" description="Type IV pilus biogenesis and competence protein PilQ" evidence="13">
    <location>
        <begin position="29"/>
        <end position="703"/>
    </location>
</feature>
<comment type="function">
    <text evidence="10">Required for type IV pilus biogenesis and competence. Could function as a pore for exit of the pilus but also as a channel for entry of heme and antimicrobial agents and uptake of transforming DNA.</text>
</comment>
<dbReference type="AlphaFoldDB" id="A0A2Z6GF47"/>
<dbReference type="Gene3D" id="2.60.40.3500">
    <property type="match status" value="1"/>
</dbReference>
<dbReference type="GO" id="GO:0030420">
    <property type="term" value="P:establishment of competence for transformation"/>
    <property type="evidence" value="ECO:0007669"/>
    <property type="project" value="UniProtKB-KW"/>
</dbReference>
<proteinExistence type="inferred from homology"/>
<dbReference type="Gene3D" id="3.30.1370.130">
    <property type="match status" value="1"/>
</dbReference>
<feature type="signal peptide" evidence="13">
    <location>
        <begin position="1"/>
        <end position="28"/>
    </location>
</feature>
<evidence type="ECO:0000256" key="9">
    <source>
        <dbReference type="ARBA" id="ARBA00023287"/>
    </source>
</evidence>
<dbReference type="OrthoDB" id="9779724at2"/>
<dbReference type="InterPro" id="IPR038591">
    <property type="entry name" value="NolW-like_sf"/>
</dbReference>
<name>A0A2Z6GF47_9PROT</name>
<dbReference type="PROSITE" id="PS00875">
    <property type="entry name" value="T2SP_D"/>
    <property type="match status" value="1"/>
</dbReference>
<evidence type="ECO:0000256" key="1">
    <source>
        <dbReference type="ARBA" id="ARBA00004442"/>
    </source>
</evidence>
<reference evidence="15 16" key="1">
    <citation type="submission" date="2018-06" db="EMBL/GenBank/DDBJ databases">
        <title>OYT1 Genome Sequencing.</title>
        <authorList>
            <person name="Kato S."/>
            <person name="Itoh T."/>
            <person name="Ohkuma M."/>
        </authorList>
    </citation>
    <scope>NUCLEOTIDE SEQUENCE [LARGE SCALE GENOMIC DNA]</scope>
    <source>
        <strain evidence="15 16">OYT1</strain>
    </source>
</reference>
<evidence type="ECO:0000256" key="4">
    <source>
        <dbReference type="ARBA" id="ARBA00022448"/>
    </source>
</evidence>
<comment type="subcellular location">
    <subcellularLocation>
        <location evidence="1 12">Cell outer membrane</location>
    </subcellularLocation>
</comment>
<dbReference type="Gene3D" id="2.60.40.3470">
    <property type="match status" value="1"/>
</dbReference>
<keyword evidence="6" id="KW-0653">Protein transport</keyword>
<dbReference type="KEGG" id="fam:OYT1_ch2489"/>
<comment type="similarity">
    <text evidence="2">Belongs to the bacterial secretin family. PilQ subfamily.</text>
</comment>
<dbReference type="GO" id="GO:0009306">
    <property type="term" value="P:protein secretion"/>
    <property type="evidence" value="ECO:0007669"/>
    <property type="project" value="InterPro"/>
</dbReference>
<dbReference type="STRING" id="1188319.OYT1_01379"/>
<dbReference type="InterPro" id="IPR004845">
    <property type="entry name" value="T2SS_GspD_CS"/>
</dbReference>
<keyword evidence="5 13" id="KW-0732">Signal</keyword>